<dbReference type="InterPro" id="IPR036392">
    <property type="entry name" value="PLAT/LH2_dom_sf"/>
</dbReference>
<dbReference type="InterPro" id="IPR013122">
    <property type="entry name" value="PKD1_2_channel"/>
</dbReference>
<feature type="region of interest" description="Disordered" evidence="8">
    <location>
        <begin position="1586"/>
        <end position="1609"/>
    </location>
</feature>
<accession>A0A3S1A0N3</accession>
<feature type="region of interest" description="Disordered" evidence="8">
    <location>
        <begin position="857"/>
        <end position="882"/>
    </location>
</feature>
<feature type="transmembrane region" description="Helical" evidence="9">
    <location>
        <begin position="1677"/>
        <end position="1704"/>
    </location>
</feature>
<dbReference type="InterPro" id="IPR046791">
    <property type="entry name" value="Polycystin_dom"/>
</dbReference>
<feature type="compositionally biased region" description="Basic and acidic residues" evidence="8">
    <location>
        <begin position="873"/>
        <end position="882"/>
    </location>
</feature>
<evidence type="ECO:0000256" key="2">
    <source>
        <dbReference type="ARBA" id="ARBA00007200"/>
    </source>
</evidence>
<comment type="caution">
    <text evidence="11">The sequence shown here is derived from an EMBL/GenBank/DDBJ whole genome shotgun (WGS) entry which is preliminary data.</text>
</comment>
<evidence type="ECO:0000256" key="7">
    <source>
        <dbReference type="PROSITE-ProRule" id="PRU00152"/>
    </source>
</evidence>
<sequence>MQDDEWRQGRECEKTSNSNQVDCKCSEMAIYSARHISHVDKVQLLDLHKIYLNGPSVILLYYVVLLITLFLYYFYWAFFADRRERECYQTHIVHKMYNPYSPEQFLVCISTGGMPGSGTDGRVGFLLIGQSGSLQFVVPEGQIVYATGSEIWTAVSSDLIIGHVTGINVVLDKVRGGAPPNPWLLKRVIVYSMRYNHVITFEANIVLGMQFKSKTLPALPRNMDWSKEISMRFWRSLKRFHILGSVFMIVPGMGPSRCLSALASLTVILAVSAHAVEVLGPPSPVEHTTVAGPLDWETYVSSVVSLCWFMGLANVLVRSVYSLIFRRKVGVIWNDGPPQKEGEWKGGFPTERVSLSSTQFERSVELPGSEDPFSQHSKKSMLKLMNGARQSRKFSITAWQKTRTVSFAGTDKENVTLDETHSKDSKTPTRSSVSVPIRKEYNFRSESDNSSRNPQRRYPVLPNPTKRESTVISSALHQPVITSVSQIYDDSQNPPFAFGEFHRKNMFKDLYEDTGKSFIDYNYKGIPLQKNISADIYTVLEGRTEPQQQNTSDAINVSELSRVPLQSTSGAGQRTAILQASLARLSASHGSIDDMLGSTRKETGLRSPRLTPILRAEEGKIAKSFPYAAPVPCGMNRPLMTQTEGSRTDPFVYPSKRKPRVTLSDIISSADYKLWQENSNEGTSVDPPAPHLGSVSGSHVTSVCSRRSKHSHPDYPDTKAASYASHVLVRDQYGSFNVTSRRPSRHHMHRRRPFFRFYKQAQRNKRNSPVETPKYFQKMINWTCCKWLKDNVFQTTVFEDEEREIDTMQHIQMEPKEERVLHRASTNYRGLHARTLQRMNEHAVPFHERRYFKHLEGSKSKDHLSDSGGKAEASSRQHEEKNVRHVNRWRVLGHLISWVGAPSVDSKPDDTVDPVQYDTNVNRRPEDMEDVKKRSQTFSQIDEELSEDSSDSDASPPTVRLNNPDNIGSVGCRSPQDIAGTSLSGFQIYQTEPSVKLDDKKASASVETDLQAKIASALSPSKKYEDGRATGEEILNKSMVETTLRDWKTNFHKEIPGCFPRQSVCPEISNPQVPYSGSLHVPNKARRPRVTSSQHTYFSGVKAKDRLRPTDEKKMFLLCESLGRKTEHFSETSKPLSNMRSFRQFYYYPVVDCRSDGVYRISPDRNLRKPMFLRKSHYMEKMAKEYGLLDHREPEQQASGSSSMRNQVGSYSESSSSKKPFVGMKRRGTRAAFLSRASMELCNNDLLDRSNLVNTNNRLPPTACRPKKRPHNHNHGPNSSFRMGNLLQAAIHRVRLPCCAVCVCLRESLSESTQCCCCCGQVSQPETPCTHLEYDKNSLQNQASRKVLNDASAGPGIDKIKNFLSTCRAVVDHENTDVDLDMFSQILRERQEMNITENTLHTKGHCTTLSVSPARQRRPSETNVNSEMEIILCKDNVSNKVSGQGLSHSISPELRGADTEPSDADPCHFSADHHRNAQVNGPIKTDLDHTRLTTGDLDHTRLMSGGLDYTGLTFGASDHTTLTSADLDYTRPNPSSPTWPHLDRNMSGSRTSNSGVETVVRSEVSQSSANWGWSIGLDKSDELGSGKSAEDLFEPGKDRMSKETSKAQSTDSRFPSMQHAWMLHTFLEHWGMEPSTILVVLGCLKTCVVALSTAISIFCAGWVILNGYYYSRQESKNWVIIMVSTLVFEPFVVEPLVLLLLAFVSTNIWHRSLFISQSTERFSALIQDIEKREAMAEMGMTSEHMTGFIHKQALEDSPALYYLHHNIHKALKNVLGVPKIVFRKAVYWLLTYTALTIISARLQMDTSNCYNQNFYLSSTFGFSIIEETITVGRIWEQINDRIMNNLRNMEDHINIPGREQESIPRPVLDFTNTHMLISPIRMRQFRVRPDRSLQGTEACWHIPRVTLDPERWCNLNLNEENIESRHFGDSWNKPNLQGRKKYYQPTIDKEFEYGSLHEVPPEGYEVILAHNLKSSQADLDDIIGSHWVDVHTRSLIMDFTVINTHTQIISTFRVIFDFRRSAPFWHVDSYHLWYDQSGNTHHFMILVAILFFVLTVQNMFKESHALYRLGFTAYSKRWYTYVELFKVLLLILQGYVYLEKQHLANKRLKLMRNAYVNRGRSGFIDFSQVAILDEMFYIFNGVLTCVCVCQIFDMLRLIRRVRSFIRMVLSTIGLFYFPVMMGVSFAMLSTLLFGNTSMDFSTLKKSYLTANQYLIKPPVIYYRLHQNHPYLGPYYVLFLGFINMFIVVNFFIVFLSEAYTTIKKQMRMDMYKFRDKTKLEYLFEFLGIQLYRDTEEDRRLMQITADDRSLFAFIKRLRAN</sequence>
<organism evidence="11 12">
    <name type="scientific">Elysia chlorotica</name>
    <name type="common">Eastern emerald elysia</name>
    <name type="synonym">Sea slug</name>
    <dbReference type="NCBI Taxonomy" id="188477"/>
    <lineage>
        <taxon>Eukaryota</taxon>
        <taxon>Metazoa</taxon>
        <taxon>Spiralia</taxon>
        <taxon>Lophotrochozoa</taxon>
        <taxon>Mollusca</taxon>
        <taxon>Gastropoda</taxon>
        <taxon>Heterobranchia</taxon>
        <taxon>Euthyneura</taxon>
        <taxon>Panpulmonata</taxon>
        <taxon>Sacoglossa</taxon>
        <taxon>Placobranchoidea</taxon>
        <taxon>Plakobranchidae</taxon>
        <taxon>Elysia</taxon>
    </lineage>
</organism>
<evidence type="ECO:0000256" key="9">
    <source>
        <dbReference type="SAM" id="Phobius"/>
    </source>
</evidence>
<evidence type="ECO:0000259" key="10">
    <source>
        <dbReference type="PROSITE" id="PS50095"/>
    </source>
</evidence>
<evidence type="ECO:0000313" key="12">
    <source>
        <dbReference type="Proteomes" id="UP000271974"/>
    </source>
</evidence>
<dbReference type="PROSITE" id="PS50095">
    <property type="entry name" value="PLAT"/>
    <property type="match status" value="1"/>
</dbReference>
<feature type="compositionally biased region" description="Polar residues" evidence="8">
    <location>
        <begin position="1196"/>
        <end position="1209"/>
    </location>
</feature>
<feature type="transmembrane region" description="Helical" evidence="9">
    <location>
        <begin position="1637"/>
        <end position="1665"/>
    </location>
</feature>
<name>A0A3S1A0N3_ELYCH</name>
<feature type="region of interest" description="Disordered" evidence="8">
    <location>
        <begin position="678"/>
        <end position="699"/>
    </location>
</feature>
<feature type="compositionally biased region" description="Basic and acidic residues" evidence="8">
    <location>
        <begin position="1586"/>
        <end position="1605"/>
    </location>
</feature>
<keyword evidence="4" id="KW-0732">Signal</keyword>
<protein>
    <recommendedName>
        <fullName evidence="10">PLAT domain-containing protein</fullName>
    </recommendedName>
</protein>
<keyword evidence="3 9" id="KW-0812">Transmembrane</keyword>
<feature type="compositionally biased region" description="Basic and acidic residues" evidence="8">
    <location>
        <begin position="416"/>
        <end position="427"/>
    </location>
</feature>
<keyword evidence="5 9" id="KW-1133">Transmembrane helix</keyword>
<feature type="transmembrane region" description="Helical" evidence="9">
    <location>
        <begin position="2042"/>
        <end position="2060"/>
    </location>
</feature>
<feature type="domain" description="PLAT" evidence="10">
    <location>
        <begin position="103"/>
        <end position="221"/>
    </location>
</feature>
<dbReference type="STRING" id="188477.A0A3S1A0N3"/>
<dbReference type="SUPFAM" id="SSF49723">
    <property type="entry name" value="Lipase/lipooxygenase domain (PLAT/LH2 domain)"/>
    <property type="match status" value="1"/>
</dbReference>
<keyword evidence="6 9" id="KW-0472">Membrane</keyword>
<feature type="transmembrane region" description="Helical" evidence="9">
    <location>
        <begin position="2234"/>
        <end position="2262"/>
    </location>
</feature>
<feature type="transmembrane region" description="Helical" evidence="9">
    <location>
        <begin position="2167"/>
        <end position="2193"/>
    </location>
</feature>
<feature type="compositionally biased region" description="Basic and acidic residues" evidence="8">
    <location>
        <begin position="437"/>
        <end position="449"/>
    </location>
</feature>
<dbReference type="InterPro" id="IPR051223">
    <property type="entry name" value="Polycystin"/>
</dbReference>
<keyword evidence="12" id="KW-1185">Reference proteome</keyword>
<dbReference type="Pfam" id="PF08016">
    <property type="entry name" value="PKD_channel"/>
    <property type="match status" value="1"/>
</dbReference>
<feature type="region of interest" description="Disordered" evidence="8">
    <location>
        <begin position="1524"/>
        <end position="1555"/>
    </location>
</feature>
<comment type="similarity">
    <text evidence="2">Belongs to the polycystin family.</text>
</comment>
<feature type="compositionally biased region" description="Basic and acidic residues" evidence="8">
    <location>
        <begin position="921"/>
        <end position="933"/>
    </location>
</feature>
<feature type="region of interest" description="Disordered" evidence="8">
    <location>
        <begin position="900"/>
        <end position="969"/>
    </location>
</feature>
<evidence type="ECO:0000313" key="11">
    <source>
        <dbReference type="EMBL" id="RUS91405.1"/>
    </source>
</evidence>
<feature type="compositionally biased region" description="Polar residues" evidence="8">
    <location>
        <begin position="1546"/>
        <end position="1555"/>
    </location>
</feature>
<feature type="compositionally biased region" description="Acidic residues" evidence="8">
    <location>
        <begin position="941"/>
        <end position="951"/>
    </location>
</feature>
<feature type="region of interest" description="Disordered" evidence="8">
    <location>
        <begin position="416"/>
        <end position="474"/>
    </location>
</feature>
<comment type="caution">
    <text evidence="7">Lacks conserved residue(s) required for the propagation of feature annotation.</text>
</comment>
<dbReference type="GO" id="GO:0016020">
    <property type="term" value="C:membrane"/>
    <property type="evidence" value="ECO:0007669"/>
    <property type="project" value="UniProtKB-SubCell"/>
</dbReference>
<gene>
    <name evidence="11" type="ORF">EGW08_000835</name>
</gene>
<evidence type="ECO:0000256" key="6">
    <source>
        <dbReference type="ARBA" id="ARBA00023136"/>
    </source>
</evidence>
<evidence type="ECO:0000256" key="1">
    <source>
        <dbReference type="ARBA" id="ARBA00004141"/>
    </source>
</evidence>
<feature type="region of interest" description="Disordered" evidence="8">
    <location>
        <begin position="1192"/>
        <end position="1222"/>
    </location>
</feature>
<reference evidence="11 12" key="1">
    <citation type="submission" date="2019-01" db="EMBL/GenBank/DDBJ databases">
        <title>A draft genome assembly of the solar-powered sea slug Elysia chlorotica.</title>
        <authorList>
            <person name="Cai H."/>
            <person name="Li Q."/>
            <person name="Fang X."/>
            <person name="Li J."/>
            <person name="Curtis N.E."/>
            <person name="Altenburger A."/>
            <person name="Shibata T."/>
            <person name="Feng M."/>
            <person name="Maeda T."/>
            <person name="Schwartz J.A."/>
            <person name="Shigenobu S."/>
            <person name="Lundholm N."/>
            <person name="Nishiyama T."/>
            <person name="Yang H."/>
            <person name="Hasebe M."/>
            <person name="Li S."/>
            <person name="Pierce S.K."/>
            <person name="Wang J."/>
        </authorList>
    </citation>
    <scope>NUCLEOTIDE SEQUENCE [LARGE SCALE GENOMIC DNA]</scope>
    <source>
        <strain evidence="11">EC2010</strain>
        <tissue evidence="11">Whole organism of an adult</tissue>
    </source>
</reference>
<feature type="transmembrane region" description="Helical" evidence="9">
    <location>
        <begin position="2081"/>
        <end position="2098"/>
    </location>
</feature>
<evidence type="ECO:0000256" key="8">
    <source>
        <dbReference type="SAM" id="MobiDB-lite"/>
    </source>
</evidence>
<dbReference type="PANTHER" id="PTHR10877:SF194">
    <property type="entry name" value="LOCATION OF VULVA DEFECTIVE 1"/>
    <property type="match status" value="1"/>
</dbReference>
<comment type="subcellular location">
    <subcellularLocation>
        <location evidence="1">Membrane</location>
        <topology evidence="1">Multi-pass membrane protein</topology>
    </subcellularLocation>
</comment>
<evidence type="ECO:0000256" key="3">
    <source>
        <dbReference type="ARBA" id="ARBA00022692"/>
    </source>
</evidence>
<dbReference type="EMBL" id="RQTK01000012">
    <property type="protein sequence ID" value="RUS91405.1"/>
    <property type="molecule type" value="Genomic_DNA"/>
</dbReference>
<feature type="transmembrane region" description="Helical" evidence="9">
    <location>
        <begin position="59"/>
        <end position="79"/>
    </location>
</feature>
<proteinExistence type="inferred from homology"/>
<evidence type="ECO:0000256" key="5">
    <source>
        <dbReference type="ARBA" id="ARBA00022989"/>
    </source>
</evidence>
<feature type="transmembrane region" description="Helical" evidence="9">
    <location>
        <begin position="2135"/>
        <end position="2155"/>
    </location>
</feature>
<dbReference type="PANTHER" id="PTHR10877">
    <property type="entry name" value="POLYCYSTIN FAMILY MEMBER"/>
    <property type="match status" value="1"/>
</dbReference>
<dbReference type="Pfam" id="PF20519">
    <property type="entry name" value="Polycystin_dom"/>
    <property type="match status" value="1"/>
</dbReference>
<feature type="region of interest" description="Disordered" evidence="8">
    <location>
        <begin position="1442"/>
        <end position="1482"/>
    </location>
</feature>
<dbReference type="InterPro" id="IPR001024">
    <property type="entry name" value="PLAT/LH2_dom"/>
</dbReference>
<dbReference type="Proteomes" id="UP000271974">
    <property type="component" value="Unassembled WGS sequence"/>
</dbReference>
<evidence type="ECO:0000256" key="4">
    <source>
        <dbReference type="ARBA" id="ARBA00022729"/>
    </source>
</evidence>